<reference evidence="9 10" key="1">
    <citation type="submission" date="2016-03" db="EMBL/GenBank/DDBJ databases">
        <title>Draft genome sequence of the Vibrio tubiashii subs. europaeus.</title>
        <authorList>
            <person name="Spinard E."/>
            <person name="Dubert J."/>
            <person name="Nelson D.R."/>
            <person name="Barja J.L."/>
        </authorList>
    </citation>
    <scope>NUCLEOTIDE SEQUENCE [LARGE SCALE GENOMIC DNA]</scope>
    <source>
        <strain evidence="10">PP-638</strain>
        <strain evidence="9">PP2-638</strain>
    </source>
</reference>
<evidence type="ECO:0000313" key="10">
    <source>
        <dbReference type="Proteomes" id="UP000094761"/>
    </source>
</evidence>
<evidence type="ECO:0000256" key="5">
    <source>
        <dbReference type="ARBA" id="ARBA00022759"/>
    </source>
</evidence>
<keyword evidence="5 8" id="KW-0255">Endonuclease</keyword>
<protein>
    <submittedName>
        <fullName evidence="8">Replication endonuclease</fullName>
    </submittedName>
</protein>
<comment type="caution">
    <text evidence="9">The sequence shown here is derived from an EMBL/GenBank/DDBJ whole genome shotgun (WGS) entry which is preliminary data.</text>
</comment>
<evidence type="ECO:0000256" key="4">
    <source>
        <dbReference type="ARBA" id="ARBA00022722"/>
    </source>
</evidence>
<dbReference type="GeneID" id="78076281"/>
<dbReference type="GO" id="GO:0016787">
    <property type="term" value="F:hydrolase activity"/>
    <property type="evidence" value="ECO:0007669"/>
    <property type="project" value="UniProtKB-KW"/>
</dbReference>
<reference evidence="8" key="2">
    <citation type="submission" date="2022-11" db="EMBL/GenBank/DDBJ databases">
        <title>Role of the vibriolysin VemA secreted by the emergent pathogen Vibrio europaeus in the colonization of Manila clam mucus.</title>
        <authorList>
            <person name="Martinez C."/>
            <person name="Rodriguez S."/>
            <person name="Vences A."/>
            <person name="Barja J.L."/>
            <person name="Toranzo A.E."/>
            <person name="Dubert J."/>
        </authorList>
    </citation>
    <scope>NUCLEOTIDE SEQUENCE</scope>
    <source>
        <strain evidence="8">3454</strain>
    </source>
</reference>
<evidence type="ECO:0000256" key="2">
    <source>
        <dbReference type="ARBA" id="ARBA00009260"/>
    </source>
</evidence>
<evidence type="ECO:0000259" key="7">
    <source>
        <dbReference type="Pfam" id="PF05840"/>
    </source>
</evidence>
<keyword evidence="11" id="KW-1185">Reference proteome</keyword>
<dbReference type="InterPro" id="IPR008766">
    <property type="entry name" value="Replication_gene_A-like"/>
</dbReference>
<comment type="function">
    <text evidence="1">Possible endonuclease which induces a single-strand cut and initiates DNA replication.</text>
</comment>
<evidence type="ECO:0000313" key="11">
    <source>
        <dbReference type="Proteomes" id="UP001150001"/>
    </source>
</evidence>
<dbReference type="GO" id="GO:0004519">
    <property type="term" value="F:endonuclease activity"/>
    <property type="evidence" value="ECO:0007669"/>
    <property type="project" value="UniProtKB-KW"/>
</dbReference>
<dbReference type="OrthoDB" id="5568266at2"/>
<feature type="domain" description="Replication gene A protein-like" evidence="7">
    <location>
        <begin position="113"/>
        <end position="310"/>
    </location>
</feature>
<name>A0A178JC95_9VIBR</name>
<dbReference type="EMBL" id="LUAX01000002">
    <property type="protein sequence ID" value="OAM99520.1"/>
    <property type="molecule type" value="Genomic_DNA"/>
</dbReference>
<keyword evidence="6" id="KW-0378">Hydrolase</keyword>
<dbReference type="AlphaFoldDB" id="A0A178JC95"/>
<organism evidence="9 10">
    <name type="scientific">Vibrio europaeus</name>
    <dbReference type="NCBI Taxonomy" id="300876"/>
    <lineage>
        <taxon>Bacteria</taxon>
        <taxon>Pseudomonadati</taxon>
        <taxon>Pseudomonadota</taxon>
        <taxon>Gammaproteobacteria</taxon>
        <taxon>Vibrionales</taxon>
        <taxon>Vibrionaceae</taxon>
        <taxon>Vibrio</taxon>
        <taxon>Vibrio oreintalis group</taxon>
    </lineage>
</organism>
<keyword evidence="4" id="KW-0540">Nuclease</keyword>
<dbReference type="Proteomes" id="UP000094761">
    <property type="component" value="Unassembled WGS sequence"/>
</dbReference>
<proteinExistence type="inferred from homology"/>
<accession>A0A178JC95</accession>
<evidence type="ECO:0000256" key="1">
    <source>
        <dbReference type="ARBA" id="ARBA00003293"/>
    </source>
</evidence>
<evidence type="ECO:0000313" key="9">
    <source>
        <dbReference type="EMBL" id="OAM99520.1"/>
    </source>
</evidence>
<dbReference type="Pfam" id="PF05840">
    <property type="entry name" value="Phage_GPA"/>
    <property type="match status" value="1"/>
</dbReference>
<dbReference type="GO" id="GO:0006260">
    <property type="term" value="P:DNA replication"/>
    <property type="evidence" value="ECO:0007669"/>
    <property type="project" value="UniProtKB-KW"/>
</dbReference>
<dbReference type="Proteomes" id="UP001150001">
    <property type="component" value="Unassembled WGS sequence"/>
</dbReference>
<evidence type="ECO:0000313" key="8">
    <source>
        <dbReference type="EMBL" id="MDC5743621.1"/>
    </source>
</evidence>
<gene>
    <name evidence="9" type="ORF">AZ468_11275</name>
    <name evidence="8" type="ORF">OPW20_26610</name>
</gene>
<evidence type="ECO:0000256" key="3">
    <source>
        <dbReference type="ARBA" id="ARBA00022705"/>
    </source>
</evidence>
<comment type="similarity">
    <text evidence="2">Belongs to the phage GPA family.</text>
</comment>
<dbReference type="RefSeq" id="WP_069667484.1">
    <property type="nucleotide sequence ID" value="NZ_JAPFIM010000028.1"/>
</dbReference>
<dbReference type="EMBL" id="JAPFIT010000037">
    <property type="protein sequence ID" value="MDC5743621.1"/>
    <property type="molecule type" value="Genomic_DNA"/>
</dbReference>
<keyword evidence="3" id="KW-0235">DNA replication</keyword>
<sequence>MFCLPYSINHLFDATLKEVKKIGYQLSVSANSLYIQNEHQYVTKVEIFSLFQHTAHAQFFFYNYDIYFHTTQKLINLENKLSITSTRAIKKRETLRHKIVLLNHRVKELEVDAHKRLMSPDYCKRKITKLVMSEMLYSAQSKKTIGAKSTAYAPNILVKFRKLQKQYNAEILANKFIMVKGKKISLANFVSTTDKKISELYAKIKGFETIANEHDMEWAFITITAPARYHPNPSKPSRTGWNNKSALAAHKELKSYWNAFRKSLSKKGISMDSGQFFGMRITEPHKDGCPHWHLLCFFQPELKDLLFHEKEGLLPKKFSHSKSAVKTVFGKMDTVGSEGVASAATYCFKYLTKSLGGEMDEVVTANIEQKPDVTIDGIERIEAWRAATGIRAYQLFGMKGLSNVWNSIRKISSQIPSVEINFNKEGKKEYSIFESPFEAAHYQQILDHAENGDNVFEKSLEQYDALDEKEKACFDGQLEAAFTNIDSNVLSLPSAENSKKEKELMLSIELNDYSDGFVSAYENDYKFRTLLKHAIAGNWANFYKSYDELALHNQDECIPPISLVYEEYTNKYDERKRKVIGVNTGLWVYLFKRYTIQN</sequence>
<evidence type="ECO:0000256" key="6">
    <source>
        <dbReference type="ARBA" id="ARBA00022801"/>
    </source>
</evidence>